<evidence type="ECO:0000313" key="7">
    <source>
        <dbReference type="EMBL" id="GID62426.1"/>
    </source>
</evidence>
<reference evidence="7" key="1">
    <citation type="submission" date="2021-01" db="EMBL/GenBank/DDBJ databases">
        <title>Whole genome shotgun sequence of Actinoplanes cyaneus NBRC 14990.</title>
        <authorList>
            <person name="Komaki H."/>
            <person name="Tamura T."/>
        </authorList>
    </citation>
    <scope>NUCLEOTIDE SEQUENCE</scope>
    <source>
        <strain evidence="7">NBRC 14990</strain>
    </source>
</reference>
<feature type="compositionally biased region" description="Basic residues" evidence="5">
    <location>
        <begin position="231"/>
        <end position="241"/>
    </location>
</feature>
<feature type="domain" description="HTH tetR-type" evidence="6">
    <location>
        <begin position="21"/>
        <end position="81"/>
    </location>
</feature>
<dbReference type="Proteomes" id="UP000619479">
    <property type="component" value="Unassembled WGS sequence"/>
</dbReference>
<evidence type="ECO:0000313" key="8">
    <source>
        <dbReference type="Proteomes" id="UP000619479"/>
    </source>
</evidence>
<feature type="DNA-binding region" description="H-T-H motif" evidence="4">
    <location>
        <begin position="44"/>
        <end position="63"/>
    </location>
</feature>
<keyword evidence="2 4" id="KW-0238">DNA-binding</keyword>
<keyword evidence="3" id="KW-0804">Transcription</keyword>
<accession>A0A919IDL3</accession>
<dbReference type="InterPro" id="IPR009057">
    <property type="entry name" value="Homeodomain-like_sf"/>
</dbReference>
<sequence length="253" mass="27804">MATTRGTSDRVRRRPTRAGVILEESMIIDAALRLIEAPGGNALTVRRLGVELGADPSAVYRYFRDMDALLIAIADRLISETLADFEAGSDWREALREMGRGVHDSMLRHPRLAQLRAIRFTAGPNELRADDIGIGLLLRAGFPPADAVRHFRDFIDAVLALAAMDAIELEPGQEEADKQALAQTYATFSPEEYPNLAAVRDHLTQITASPFPGVLDKLIDALAARAEEFRPKKRKPKRKKSSAPIIDGPESLA</sequence>
<evidence type="ECO:0000259" key="6">
    <source>
        <dbReference type="PROSITE" id="PS50977"/>
    </source>
</evidence>
<dbReference type="InterPro" id="IPR004111">
    <property type="entry name" value="Repressor_TetR_C"/>
</dbReference>
<protein>
    <submittedName>
        <fullName evidence="7">TetR family transcriptional regulator</fullName>
    </submittedName>
</protein>
<comment type="caution">
    <text evidence="7">The sequence shown here is derived from an EMBL/GenBank/DDBJ whole genome shotgun (WGS) entry which is preliminary data.</text>
</comment>
<dbReference type="GO" id="GO:0000976">
    <property type="term" value="F:transcription cis-regulatory region binding"/>
    <property type="evidence" value="ECO:0007669"/>
    <property type="project" value="TreeGrafter"/>
</dbReference>
<dbReference type="SUPFAM" id="SSF48498">
    <property type="entry name" value="Tetracyclin repressor-like, C-terminal domain"/>
    <property type="match status" value="1"/>
</dbReference>
<dbReference type="EMBL" id="BOMH01000002">
    <property type="protein sequence ID" value="GID62426.1"/>
    <property type="molecule type" value="Genomic_DNA"/>
</dbReference>
<keyword evidence="8" id="KW-1185">Reference proteome</keyword>
<dbReference type="PANTHER" id="PTHR30055">
    <property type="entry name" value="HTH-TYPE TRANSCRIPTIONAL REGULATOR RUTR"/>
    <property type="match status" value="1"/>
</dbReference>
<gene>
    <name evidence="7" type="ORF">Acy02nite_03070</name>
</gene>
<dbReference type="PANTHER" id="PTHR30055:SF151">
    <property type="entry name" value="TRANSCRIPTIONAL REGULATORY PROTEIN"/>
    <property type="match status" value="1"/>
</dbReference>
<keyword evidence="1" id="KW-0805">Transcription regulation</keyword>
<dbReference type="AlphaFoldDB" id="A0A919IDL3"/>
<dbReference type="GO" id="GO:0003700">
    <property type="term" value="F:DNA-binding transcription factor activity"/>
    <property type="evidence" value="ECO:0007669"/>
    <property type="project" value="TreeGrafter"/>
</dbReference>
<evidence type="ECO:0000256" key="4">
    <source>
        <dbReference type="PROSITE-ProRule" id="PRU00335"/>
    </source>
</evidence>
<dbReference type="Gene3D" id="1.10.357.10">
    <property type="entry name" value="Tetracycline Repressor, domain 2"/>
    <property type="match status" value="1"/>
</dbReference>
<dbReference type="InterPro" id="IPR050109">
    <property type="entry name" value="HTH-type_TetR-like_transc_reg"/>
</dbReference>
<dbReference type="SUPFAM" id="SSF46689">
    <property type="entry name" value="Homeodomain-like"/>
    <property type="match status" value="1"/>
</dbReference>
<evidence type="ECO:0000256" key="5">
    <source>
        <dbReference type="SAM" id="MobiDB-lite"/>
    </source>
</evidence>
<name>A0A919IDL3_9ACTN</name>
<dbReference type="InterPro" id="IPR001647">
    <property type="entry name" value="HTH_TetR"/>
</dbReference>
<organism evidence="7 8">
    <name type="scientific">Actinoplanes cyaneus</name>
    <dbReference type="NCBI Taxonomy" id="52696"/>
    <lineage>
        <taxon>Bacteria</taxon>
        <taxon>Bacillati</taxon>
        <taxon>Actinomycetota</taxon>
        <taxon>Actinomycetes</taxon>
        <taxon>Micromonosporales</taxon>
        <taxon>Micromonosporaceae</taxon>
        <taxon>Actinoplanes</taxon>
    </lineage>
</organism>
<dbReference type="GO" id="GO:0045892">
    <property type="term" value="P:negative regulation of DNA-templated transcription"/>
    <property type="evidence" value="ECO:0007669"/>
    <property type="project" value="InterPro"/>
</dbReference>
<dbReference type="Pfam" id="PF02909">
    <property type="entry name" value="TetR_C_1"/>
    <property type="match status" value="1"/>
</dbReference>
<dbReference type="Pfam" id="PF00440">
    <property type="entry name" value="TetR_N"/>
    <property type="match status" value="1"/>
</dbReference>
<dbReference type="PROSITE" id="PS50977">
    <property type="entry name" value="HTH_TETR_2"/>
    <property type="match status" value="1"/>
</dbReference>
<feature type="region of interest" description="Disordered" evidence="5">
    <location>
        <begin position="230"/>
        <end position="253"/>
    </location>
</feature>
<dbReference type="InterPro" id="IPR036271">
    <property type="entry name" value="Tet_transcr_reg_TetR-rel_C_sf"/>
</dbReference>
<evidence type="ECO:0000256" key="1">
    <source>
        <dbReference type="ARBA" id="ARBA00023015"/>
    </source>
</evidence>
<proteinExistence type="predicted"/>
<evidence type="ECO:0000256" key="3">
    <source>
        <dbReference type="ARBA" id="ARBA00023163"/>
    </source>
</evidence>
<dbReference type="RefSeq" id="WP_203737828.1">
    <property type="nucleotide sequence ID" value="NZ_BAAAUC010000002.1"/>
</dbReference>
<dbReference type="Gene3D" id="1.10.10.60">
    <property type="entry name" value="Homeodomain-like"/>
    <property type="match status" value="1"/>
</dbReference>
<evidence type="ECO:0000256" key="2">
    <source>
        <dbReference type="ARBA" id="ARBA00023125"/>
    </source>
</evidence>